<evidence type="ECO:0000259" key="3">
    <source>
        <dbReference type="Pfam" id="PF00534"/>
    </source>
</evidence>
<evidence type="ECO:0000256" key="2">
    <source>
        <dbReference type="SAM" id="SignalP"/>
    </source>
</evidence>
<dbReference type="InterPro" id="IPR041693">
    <property type="entry name" value="Glyco_trans_4_5"/>
</dbReference>
<keyword evidence="1" id="KW-0808">Transferase</keyword>
<evidence type="ECO:0000256" key="1">
    <source>
        <dbReference type="ARBA" id="ARBA00022676"/>
    </source>
</evidence>
<accession>A0AAN9K643</accession>
<keyword evidence="1" id="KW-0328">Glycosyltransferase</keyword>
<feature type="signal peptide" evidence="2">
    <location>
        <begin position="1"/>
        <end position="19"/>
    </location>
</feature>
<dbReference type="AlphaFoldDB" id="A0AAN9K643"/>
<dbReference type="EMBL" id="JAYKXN010000002">
    <property type="protein sequence ID" value="KAK7310928.1"/>
    <property type="molecule type" value="Genomic_DNA"/>
</dbReference>
<proteinExistence type="predicted"/>
<name>A0AAN9K643_CLITE</name>
<reference evidence="4 5" key="1">
    <citation type="submission" date="2024-01" db="EMBL/GenBank/DDBJ databases">
        <title>The genomes of 5 underutilized Papilionoideae crops provide insights into root nodulation and disease resistance.</title>
        <authorList>
            <person name="Yuan L."/>
        </authorList>
    </citation>
    <scope>NUCLEOTIDE SEQUENCE [LARGE SCALE GENOMIC DNA]</scope>
    <source>
        <strain evidence="4">LY-2023</strain>
        <tissue evidence="4">Leaf</tissue>
    </source>
</reference>
<dbReference type="Gene3D" id="3.40.50.2000">
    <property type="entry name" value="Glycogen Phosphorylase B"/>
    <property type="match status" value="1"/>
</dbReference>
<dbReference type="CDD" id="cd03801">
    <property type="entry name" value="GT4_PimA-like"/>
    <property type="match status" value="1"/>
</dbReference>
<organism evidence="4 5">
    <name type="scientific">Clitoria ternatea</name>
    <name type="common">Butterfly pea</name>
    <dbReference type="NCBI Taxonomy" id="43366"/>
    <lineage>
        <taxon>Eukaryota</taxon>
        <taxon>Viridiplantae</taxon>
        <taxon>Streptophyta</taxon>
        <taxon>Embryophyta</taxon>
        <taxon>Tracheophyta</taxon>
        <taxon>Spermatophyta</taxon>
        <taxon>Magnoliopsida</taxon>
        <taxon>eudicotyledons</taxon>
        <taxon>Gunneridae</taxon>
        <taxon>Pentapetalae</taxon>
        <taxon>rosids</taxon>
        <taxon>fabids</taxon>
        <taxon>Fabales</taxon>
        <taxon>Fabaceae</taxon>
        <taxon>Papilionoideae</taxon>
        <taxon>50 kb inversion clade</taxon>
        <taxon>NPAAA clade</taxon>
        <taxon>indigoferoid/millettioid clade</taxon>
        <taxon>Phaseoleae</taxon>
        <taxon>Clitoria</taxon>
    </lineage>
</organism>
<dbReference type="Pfam" id="PF00534">
    <property type="entry name" value="Glycos_transf_1"/>
    <property type="match status" value="1"/>
</dbReference>
<dbReference type="PANTHER" id="PTHR47252:SF4">
    <property type="entry name" value="GLYCOSYLTRANSFERASE"/>
    <property type="match status" value="1"/>
</dbReference>
<feature type="domain" description="Glycosyl transferase family 1" evidence="3">
    <location>
        <begin position="241"/>
        <end position="423"/>
    </location>
</feature>
<keyword evidence="5" id="KW-1185">Reference proteome</keyword>
<dbReference type="PANTHER" id="PTHR47252">
    <property type="entry name" value="GLYCOSYLTRANSFERASE"/>
    <property type="match status" value="1"/>
</dbReference>
<dbReference type="Pfam" id="PF16994">
    <property type="entry name" value="Glyco_trans_4_5"/>
    <property type="match status" value="1"/>
</dbReference>
<dbReference type="Proteomes" id="UP001359559">
    <property type="component" value="Unassembled WGS sequence"/>
</dbReference>
<evidence type="ECO:0000313" key="4">
    <source>
        <dbReference type="EMBL" id="KAK7310928.1"/>
    </source>
</evidence>
<gene>
    <name evidence="4" type="ORF">RJT34_08730</name>
</gene>
<protein>
    <recommendedName>
        <fullName evidence="3">Glycosyl transferase family 1 domain-containing protein</fullName>
    </recommendedName>
</protein>
<feature type="chain" id="PRO_5042821901" description="Glycosyl transferase family 1 domain-containing protein" evidence="2">
    <location>
        <begin position="20"/>
        <end position="450"/>
    </location>
</feature>
<dbReference type="InterPro" id="IPR001296">
    <property type="entry name" value="Glyco_trans_1"/>
</dbReference>
<comment type="caution">
    <text evidence="4">The sequence shown here is derived from an EMBL/GenBank/DDBJ whole genome shotgun (WGS) entry which is preliminary data.</text>
</comment>
<sequence>MAKHSVATLMVAAFLSVSTVTVLLMRPYNSDSSCNTNNFQNQIHSSVGNAPLAFMKSKLVLMVSHELTLSGGPLLLMELAFLLRAVGSDVVWITIQKPEELDHVVYSLESKMLHRGIQVLPARGEKAVDIAIKANLVILNTAVAGKWLDVVLKEKLAPVLPKVLWWIHEMRGHYFKVEYVKHLPSVAGAMIDSHTTAEYWKNRTRERLGITMPETYVVHLGNSKELMEVAEDSVAKTVLREHVRESLGVRNDDILFAIINSVSRGKGQDLFLRSFHQSLQIIQEKKLQLPSLHAVVVGSDMNAQTKFEMELRKFVIEKKIQDRVHFVNKTLAVAPYLASIDVLVQNSQGRGECFGRITIEAMAFRLPVLGTAAGGTMEIVVNGTTGLLHPVGKEGVTPLANNIVKLATHVEKRLTMGKKGYERVKERFLELHMSQRIALVLKEVLRKASQ</sequence>
<dbReference type="FunFam" id="3.40.50.2000:FF:000169">
    <property type="entry name" value="UDP-Glycosyltransferase superfamily protein"/>
    <property type="match status" value="1"/>
</dbReference>
<keyword evidence="2" id="KW-0732">Signal</keyword>
<evidence type="ECO:0000313" key="5">
    <source>
        <dbReference type="Proteomes" id="UP001359559"/>
    </source>
</evidence>
<dbReference type="GO" id="GO:0016757">
    <property type="term" value="F:glycosyltransferase activity"/>
    <property type="evidence" value="ECO:0007669"/>
    <property type="project" value="UniProtKB-KW"/>
</dbReference>
<dbReference type="SUPFAM" id="SSF53756">
    <property type="entry name" value="UDP-Glycosyltransferase/glycogen phosphorylase"/>
    <property type="match status" value="1"/>
</dbReference>